<gene>
    <name evidence="2" type="ORF">CINCED_3A005852</name>
</gene>
<feature type="region of interest" description="Disordered" evidence="1">
    <location>
        <begin position="211"/>
        <end position="233"/>
    </location>
</feature>
<dbReference type="Proteomes" id="UP000325440">
    <property type="component" value="Unassembled WGS sequence"/>
</dbReference>
<feature type="region of interest" description="Disordered" evidence="1">
    <location>
        <begin position="411"/>
        <end position="430"/>
    </location>
</feature>
<dbReference type="EMBL" id="CABPRJ010001049">
    <property type="protein sequence ID" value="VVC35083.1"/>
    <property type="molecule type" value="Genomic_DNA"/>
</dbReference>
<dbReference type="AlphaFoldDB" id="A0A5E4MS85"/>
<reference evidence="2 3" key="1">
    <citation type="submission" date="2019-08" db="EMBL/GenBank/DDBJ databases">
        <authorList>
            <person name="Alioto T."/>
            <person name="Alioto T."/>
            <person name="Gomez Garrido J."/>
        </authorList>
    </citation>
    <scope>NUCLEOTIDE SEQUENCE [LARGE SCALE GENOMIC DNA]</scope>
</reference>
<feature type="compositionally biased region" description="Basic and acidic residues" evidence="1">
    <location>
        <begin position="412"/>
        <end position="430"/>
    </location>
</feature>
<sequence length="1236" mass="139186">MSTVIISRLVRFTGFLVIAAVTAFLSNTVNADSVPLLIGGFTHPRPPVYFDNAPDRLKRIQPHIDPSEPLIRCYCDLPECLIATDGMPFCHTRQGCFSRIQTSVSELTGSTQVTDSTTITTTDQPLPEEFDEEPVMSNTINGTYGCLDLLPTNQTCNEMLELTDSSEFLALSSANTSETVYAYYCCQNNMCNDRANPATTTIQEVQEVQEEQEEKTFQSSLRQRKSKRATKADSETVWLTPYTNPDAVAPKVTTDINAESEVPTSNIKNTKHEIDAIIKPTINKCFEPVMYSKLQNTATADRLKTLRKKVKISSSEENFKTMQWMASFMSGNFEKTAPTEITKTPNTMQFPSTTSKHESSQHNKPIFVAPEEFPTNSVYPPIYHRKTNFSIADFIRIVNIVKSLKPKVNGFPDRHNHVNEERKGAGQVSHLERVQDGHTSSSQIRCYCNLRQCMSSFSSVPVCYTSQGCFTQVTTSFSNFPGPSLLAIANITTTQSGKFNERLDVSNDQHSYGCQELLPTKSFNLTEYSTFPTLPSVNSSKIVLTYHCCQDDLCNIRIDSIIITKRDVHEAQKSEFQSLSHQHKALVNDENMKMKDMIDYPTFTKRFDSIFSDEFGKVVADDNEKTSMDNKKNTDDFLKFMKLFDYVVSIDFKKSASSDNEKTPARNKRSINAEKEIMKWFDVYGFVTPSDYKITAPNDTVKNPVNNKENVTIVRNKKSISAVNDYVTPSDFKTTAPNDTTNIPINNQENFTIGEILKFMKSLNFTITDDSEMTAFTNTKVTQTNDKESITMGEIIEFLKWFSPVISVDSNKTADADTAQTLVRNKKSISAVNDYVTPSDFKTTAPNDTTSKPINNRENVTIGKILKFMKWFEPAISVEFDKIVAADTAKTTTNKKKIVDGILKIMKSFNFTVSDYFENITFANTEETHTNEKENIAIGEVLKFMKLFDYGVSIGFKASADTSKTPTRNKRSTGMVDTHKFKNNALILPGFVEMTATSDDITKIKKNKNKDINSILLSLFPIITNDFKKTALTNTAKIPIINKKINDTANVLQVKKWLESIVSDDFEKAVPTNTANTMTNNKKNSNVGDILKVMKWLDIAMSSDFRKIASVDNANLPMNNKKTSDMIDVPKVIKWFESVIPGDSEKIALADHLKTPNTMELPSTTVKGELSQYKSIFVAPEEFPTSSVYTPIYYMKPDFPAADFQMMVKIIKSMIPEVKGFPGRIIINRHLHEERK</sequence>
<name>A0A5E4MS85_9HEMI</name>
<protein>
    <submittedName>
        <fullName evidence="2">Uncharacterized protein</fullName>
    </submittedName>
</protein>
<keyword evidence="3" id="KW-1185">Reference proteome</keyword>
<evidence type="ECO:0000256" key="1">
    <source>
        <dbReference type="SAM" id="MobiDB-lite"/>
    </source>
</evidence>
<feature type="non-terminal residue" evidence="2">
    <location>
        <position position="1236"/>
    </location>
</feature>
<dbReference type="OrthoDB" id="6621230at2759"/>
<accession>A0A5E4MS85</accession>
<evidence type="ECO:0000313" key="3">
    <source>
        <dbReference type="Proteomes" id="UP000325440"/>
    </source>
</evidence>
<organism evidence="2 3">
    <name type="scientific">Cinara cedri</name>
    <dbReference type="NCBI Taxonomy" id="506608"/>
    <lineage>
        <taxon>Eukaryota</taxon>
        <taxon>Metazoa</taxon>
        <taxon>Ecdysozoa</taxon>
        <taxon>Arthropoda</taxon>
        <taxon>Hexapoda</taxon>
        <taxon>Insecta</taxon>
        <taxon>Pterygota</taxon>
        <taxon>Neoptera</taxon>
        <taxon>Paraneoptera</taxon>
        <taxon>Hemiptera</taxon>
        <taxon>Sternorrhyncha</taxon>
        <taxon>Aphidomorpha</taxon>
        <taxon>Aphidoidea</taxon>
        <taxon>Aphididae</taxon>
        <taxon>Lachninae</taxon>
        <taxon>Cinara</taxon>
    </lineage>
</organism>
<evidence type="ECO:0000313" key="2">
    <source>
        <dbReference type="EMBL" id="VVC35083.1"/>
    </source>
</evidence>
<dbReference type="CDD" id="cd23576">
    <property type="entry name" value="TFP_LU_ECD_BAMBI"/>
    <property type="match status" value="1"/>
</dbReference>
<proteinExistence type="predicted"/>